<dbReference type="InterPro" id="IPR007657">
    <property type="entry name" value="Glycosyltransferase_61"/>
</dbReference>
<dbReference type="PANTHER" id="PTHR20961">
    <property type="entry name" value="GLYCOSYLTRANSFERASE"/>
    <property type="match status" value="1"/>
</dbReference>
<dbReference type="Gramene" id="PNW79471">
    <property type="protein sequence ID" value="PNW79471"/>
    <property type="gene ID" value="CHLRE_09g416450v5"/>
</dbReference>
<keyword evidence="2" id="KW-1185">Reference proteome</keyword>
<organism evidence="1 2">
    <name type="scientific">Chlamydomonas reinhardtii</name>
    <name type="common">Chlamydomonas smithii</name>
    <dbReference type="NCBI Taxonomy" id="3055"/>
    <lineage>
        <taxon>Eukaryota</taxon>
        <taxon>Viridiplantae</taxon>
        <taxon>Chlorophyta</taxon>
        <taxon>core chlorophytes</taxon>
        <taxon>Chlorophyceae</taxon>
        <taxon>CS clade</taxon>
        <taxon>Chlamydomonadales</taxon>
        <taxon>Chlamydomonadaceae</taxon>
        <taxon>Chlamydomonas</taxon>
    </lineage>
</organism>
<dbReference type="RefSeq" id="XP_042921681.1">
    <property type="nucleotide sequence ID" value="XM_043066385.1"/>
</dbReference>
<evidence type="ECO:0000313" key="1">
    <source>
        <dbReference type="EMBL" id="PNW79471.1"/>
    </source>
</evidence>
<dbReference type="PaxDb" id="3055-EDP00942"/>
<dbReference type="KEGG" id="cre:CHLRE_09g416450v5"/>
<gene>
    <name evidence="1" type="ORF">CHLRE_09g416450v5</name>
</gene>
<name>A8J517_CHLRE</name>
<dbReference type="AlphaFoldDB" id="A8J517"/>
<dbReference type="HOGENOM" id="CLU_527198_0_0_1"/>
<reference evidence="1 2" key="1">
    <citation type="journal article" date="2007" name="Science">
        <title>The Chlamydomonas genome reveals the evolution of key animal and plant functions.</title>
        <authorList>
            <person name="Merchant S.S."/>
            <person name="Prochnik S.E."/>
            <person name="Vallon O."/>
            <person name="Harris E.H."/>
            <person name="Karpowicz S.J."/>
            <person name="Witman G.B."/>
            <person name="Terry A."/>
            <person name="Salamov A."/>
            <person name="Fritz-Laylin L.K."/>
            <person name="Marechal-Drouard L."/>
            <person name="Marshall W.F."/>
            <person name="Qu L.H."/>
            <person name="Nelson D.R."/>
            <person name="Sanderfoot A.A."/>
            <person name="Spalding M.H."/>
            <person name="Kapitonov V.V."/>
            <person name="Ren Q."/>
            <person name="Ferris P."/>
            <person name="Lindquist E."/>
            <person name="Shapiro H."/>
            <person name="Lucas S.M."/>
            <person name="Grimwood J."/>
            <person name="Schmutz J."/>
            <person name="Cardol P."/>
            <person name="Cerutti H."/>
            <person name="Chanfreau G."/>
            <person name="Chen C.L."/>
            <person name="Cognat V."/>
            <person name="Croft M.T."/>
            <person name="Dent R."/>
            <person name="Dutcher S."/>
            <person name="Fernandez E."/>
            <person name="Fukuzawa H."/>
            <person name="Gonzalez-Ballester D."/>
            <person name="Gonzalez-Halphen D."/>
            <person name="Hallmann A."/>
            <person name="Hanikenne M."/>
            <person name="Hippler M."/>
            <person name="Inwood W."/>
            <person name="Jabbari K."/>
            <person name="Kalanon M."/>
            <person name="Kuras R."/>
            <person name="Lefebvre P.A."/>
            <person name="Lemaire S.D."/>
            <person name="Lobanov A.V."/>
            <person name="Lohr M."/>
            <person name="Manuell A."/>
            <person name="Meier I."/>
            <person name="Mets L."/>
            <person name="Mittag M."/>
            <person name="Mittelmeier T."/>
            <person name="Moroney J.V."/>
            <person name="Moseley J."/>
            <person name="Napoli C."/>
            <person name="Nedelcu A.M."/>
            <person name="Niyogi K."/>
            <person name="Novoselov S.V."/>
            <person name="Paulsen I.T."/>
            <person name="Pazour G."/>
            <person name="Purton S."/>
            <person name="Ral J.P."/>
            <person name="Riano-Pachon D.M."/>
            <person name="Riekhof W."/>
            <person name="Rymarquis L."/>
            <person name="Schroda M."/>
            <person name="Stern D."/>
            <person name="Umen J."/>
            <person name="Willows R."/>
            <person name="Wilson N."/>
            <person name="Zimmer S.L."/>
            <person name="Allmer J."/>
            <person name="Balk J."/>
            <person name="Bisova K."/>
            <person name="Chen C.J."/>
            <person name="Elias M."/>
            <person name="Gendler K."/>
            <person name="Hauser C."/>
            <person name="Lamb M.R."/>
            <person name="Ledford H."/>
            <person name="Long J.C."/>
            <person name="Minagawa J."/>
            <person name="Page M.D."/>
            <person name="Pan J."/>
            <person name="Pootakham W."/>
            <person name="Roje S."/>
            <person name="Rose A."/>
            <person name="Stahlberg E."/>
            <person name="Terauchi A.M."/>
            <person name="Yang P."/>
            <person name="Ball S."/>
            <person name="Bowler C."/>
            <person name="Dieckmann C.L."/>
            <person name="Gladyshev V.N."/>
            <person name="Green P."/>
            <person name="Jorgensen R."/>
            <person name="Mayfield S."/>
            <person name="Mueller-Roeber B."/>
            <person name="Rajamani S."/>
            <person name="Sayre R.T."/>
            <person name="Brokstein P."/>
            <person name="Dubchak I."/>
            <person name="Goodstein D."/>
            <person name="Hornick L."/>
            <person name="Huang Y.W."/>
            <person name="Jhaveri J."/>
            <person name="Luo Y."/>
            <person name="Martinez D."/>
            <person name="Ngau W.C."/>
            <person name="Otillar B."/>
            <person name="Poliakov A."/>
            <person name="Porter A."/>
            <person name="Szajkowski L."/>
            <person name="Werner G."/>
            <person name="Zhou K."/>
            <person name="Grigoriev I.V."/>
            <person name="Rokhsar D.S."/>
            <person name="Grossman A.R."/>
        </authorList>
    </citation>
    <scope>NUCLEOTIDE SEQUENCE [LARGE SCALE GENOMIC DNA]</scope>
    <source>
        <strain evidence="2">CC-503</strain>
    </source>
</reference>
<dbReference type="EMBL" id="CM008970">
    <property type="protein sequence ID" value="PNW79471.1"/>
    <property type="molecule type" value="Genomic_DNA"/>
</dbReference>
<dbReference type="OrthoDB" id="531429at2759"/>
<dbReference type="Proteomes" id="UP000006906">
    <property type="component" value="Chromosome 9"/>
</dbReference>
<protein>
    <submittedName>
        <fullName evidence="1">Uncharacterized protein</fullName>
    </submittedName>
</protein>
<dbReference type="PANTHER" id="PTHR20961:SF124">
    <property type="entry name" value="GLYCOSYLTRANSFERASE"/>
    <property type="match status" value="1"/>
</dbReference>
<evidence type="ECO:0000313" key="2">
    <source>
        <dbReference type="Proteomes" id="UP000006906"/>
    </source>
</evidence>
<proteinExistence type="predicted"/>
<dbReference type="GO" id="GO:0016757">
    <property type="term" value="F:glycosyltransferase activity"/>
    <property type="evidence" value="ECO:0000318"/>
    <property type="project" value="GO_Central"/>
</dbReference>
<dbReference type="eggNOG" id="ENOG502SAS1">
    <property type="taxonomic scope" value="Eukaryota"/>
</dbReference>
<dbReference type="InParanoid" id="A8J517"/>
<dbReference type="GeneID" id="5722388"/>
<accession>A8J517</accession>
<sequence length="517" mass="55896">MYHLLSLIVLVAFGLSFLPRLAHGAVCIPPPLNLAATENARVEKGLCTELRRVCADNSELVTFDPVQLGNLTRTTPYGVVERWSGLWNFPARGGANSDALVGHQPNSFVAIRPASRLEANPALQNPQFSSCTMPFIMVTDWPYNMGEVLAQLASVVHIFIREKNVTDDTATLVVATPAGLALTPFHHVLLSPYSRYPVISLEELSARQAPGAHVPWSAEGTHVNCFERAVLCKIHGVMSIAPLARTVLAKLDADHKLQPPDPLGFNTGAPGPLPPLATDTTLRVVLEARTGGTRSIRNLHQVVAECEAVNKRGFVAGTFNKLSCRILHTGDTPQLHGVNRYYANLASVRSAHVLVAVHGAGAANCFFLQEDNGATALIEIRPCGFGTTHCGWPDAYMNGQLGWTGNVIRFFAYNVEDPAQCHPSDYEALARSDPSAPMRGNEAMRARDQHLTLKPGPFVEMLRHVGSLLRNDTAYKEAQASSSLHGYPIPGGLRLGPLCAKNVSRTTPPGGRFIEVA</sequence>